<accession>A0A9D2NRK4</accession>
<dbReference type="InterPro" id="IPR016667">
    <property type="entry name" value="Caps_polysacc_synth_CpsB/CapC"/>
</dbReference>
<dbReference type="GO" id="GO:0004725">
    <property type="term" value="F:protein tyrosine phosphatase activity"/>
    <property type="evidence" value="ECO:0007669"/>
    <property type="project" value="UniProtKB-EC"/>
</dbReference>
<evidence type="ECO:0000313" key="6">
    <source>
        <dbReference type="EMBL" id="HJC37225.1"/>
    </source>
</evidence>
<gene>
    <name evidence="6" type="ORF">H9702_08890</name>
</gene>
<comment type="catalytic activity">
    <reaction evidence="5">
        <text>O-phospho-L-tyrosyl-[protein] + H2O = L-tyrosyl-[protein] + phosphate</text>
        <dbReference type="Rhea" id="RHEA:10684"/>
        <dbReference type="Rhea" id="RHEA-COMP:10136"/>
        <dbReference type="Rhea" id="RHEA-COMP:20101"/>
        <dbReference type="ChEBI" id="CHEBI:15377"/>
        <dbReference type="ChEBI" id="CHEBI:43474"/>
        <dbReference type="ChEBI" id="CHEBI:46858"/>
        <dbReference type="ChEBI" id="CHEBI:61978"/>
        <dbReference type="EC" id="3.1.3.48"/>
    </reaction>
</comment>
<name>A0A9D2NRK4_9FIRM</name>
<evidence type="ECO:0000256" key="1">
    <source>
        <dbReference type="ARBA" id="ARBA00005750"/>
    </source>
</evidence>
<evidence type="ECO:0000256" key="2">
    <source>
        <dbReference type="ARBA" id="ARBA00013064"/>
    </source>
</evidence>
<dbReference type="Gene3D" id="3.20.20.140">
    <property type="entry name" value="Metal-dependent hydrolases"/>
    <property type="match status" value="1"/>
</dbReference>
<dbReference type="InterPro" id="IPR016195">
    <property type="entry name" value="Pol/histidinol_Pase-like"/>
</dbReference>
<dbReference type="AlphaFoldDB" id="A0A9D2NRK4"/>
<evidence type="ECO:0000256" key="3">
    <source>
        <dbReference type="ARBA" id="ARBA00022801"/>
    </source>
</evidence>
<proteinExistence type="inferred from homology"/>
<dbReference type="PIRSF" id="PIRSF016557">
    <property type="entry name" value="Caps_synth_CpsB"/>
    <property type="match status" value="1"/>
</dbReference>
<protein>
    <recommendedName>
        <fullName evidence="2">protein-tyrosine-phosphatase</fullName>
        <ecNumber evidence="2">3.1.3.48</ecNumber>
    </recommendedName>
</protein>
<evidence type="ECO:0000313" key="7">
    <source>
        <dbReference type="Proteomes" id="UP000823896"/>
    </source>
</evidence>
<dbReference type="PANTHER" id="PTHR39181">
    <property type="entry name" value="TYROSINE-PROTEIN PHOSPHATASE YWQE"/>
    <property type="match status" value="1"/>
</dbReference>
<dbReference type="Pfam" id="PF19567">
    <property type="entry name" value="CpsB_CapC"/>
    <property type="match status" value="1"/>
</dbReference>
<sequence>MALIDTHSHCAWGIDDGIADQQAFMRLIEMAKQDGISAIIATPHLIPGMHDKADVERIKQRLQEAQAAADALQMKLYAGAEIMLNAEYMRLFQTQLYLPLGASSYVLVEFDAAWPLGTAAAVEERLYELIVMGLRPLIAHAERYFRKRSELSRIQEWVSMGCVIQVNRTSLLGHGGRIMRRNALALIEQGLAHIVATDAHRVEGKRIERLSDVESFLKKHEGEEIASLLLRENPGRVLRDEKLISLPAVKHRFIR</sequence>
<dbReference type="EMBL" id="DWWM01000056">
    <property type="protein sequence ID" value="HJC37225.1"/>
    <property type="molecule type" value="Genomic_DNA"/>
</dbReference>
<evidence type="ECO:0000256" key="5">
    <source>
        <dbReference type="ARBA" id="ARBA00051722"/>
    </source>
</evidence>
<organism evidence="6 7">
    <name type="scientific">Candidatus Merdibacter merdavium</name>
    <dbReference type="NCBI Taxonomy" id="2838692"/>
    <lineage>
        <taxon>Bacteria</taxon>
        <taxon>Bacillati</taxon>
        <taxon>Bacillota</taxon>
        <taxon>Erysipelotrichia</taxon>
        <taxon>Erysipelotrichales</taxon>
        <taxon>Erysipelotrichaceae</taxon>
        <taxon>Merdibacter</taxon>
    </lineage>
</organism>
<dbReference type="GO" id="GO:0030145">
    <property type="term" value="F:manganese ion binding"/>
    <property type="evidence" value="ECO:0007669"/>
    <property type="project" value="InterPro"/>
</dbReference>
<keyword evidence="3" id="KW-0378">Hydrolase</keyword>
<comment type="caution">
    <text evidence="6">The sequence shown here is derived from an EMBL/GenBank/DDBJ whole genome shotgun (WGS) entry which is preliminary data.</text>
</comment>
<comment type="similarity">
    <text evidence="1">Belongs to the metallo-dependent hydrolases superfamily. CpsB/CapC family.</text>
</comment>
<dbReference type="EC" id="3.1.3.48" evidence="2"/>
<dbReference type="SUPFAM" id="SSF89550">
    <property type="entry name" value="PHP domain-like"/>
    <property type="match status" value="1"/>
</dbReference>
<dbReference type="PANTHER" id="PTHR39181:SF1">
    <property type="entry name" value="TYROSINE-PROTEIN PHOSPHATASE YWQE"/>
    <property type="match status" value="1"/>
</dbReference>
<keyword evidence="4" id="KW-0904">Protein phosphatase</keyword>
<dbReference type="Proteomes" id="UP000823896">
    <property type="component" value="Unassembled WGS sequence"/>
</dbReference>
<reference evidence="6" key="2">
    <citation type="submission" date="2021-04" db="EMBL/GenBank/DDBJ databases">
        <authorList>
            <person name="Gilroy R."/>
        </authorList>
    </citation>
    <scope>NUCLEOTIDE SEQUENCE</scope>
    <source>
        <strain evidence="6">CHK187-11901</strain>
    </source>
</reference>
<evidence type="ECO:0000256" key="4">
    <source>
        <dbReference type="ARBA" id="ARBA00022912"/>
    </source>
</evidence>
<reference evidence="6" key="1">
    <citation type="journal article" date="2021" name="PeerJ">
        <title>Extensive microbial diversity within the chicken gut microbiome revealed by metagenomics and culture.</title>
        <authorList>
            <person name="Gilroy R."/>
            <person name="Ravi A."/>
            <person name="Getino M."/>
            <person name="Pursley I."/>
            <person name="Horton D.L."/>
            <person name="Alikhan N.F."/>
            <person name="Baker D."/>
            <person name="Gharbi K."/>
            <person name="Hall N."/>
            <person name="Watson M."/>
            <person name="Adriaenssens E.M."/>
            <person name="Foster-Nyarko E."/>
            <person name="Jarju S."/>
            <person name="Secka A."/>
            <person name="Antonio M."/>
            <person name="Oren A."/>
            <person name="Chaudhuri R.R."/>
            <person name="La Ragione R."/>
            <person name="Hildebrand F."/>
            <person name="Pallen M.J."/>
        </authorList>
    </citation>
    <scope>NUCLEOTIDE SEQUENCE</scope>
    <source>
        <strain evidence="6">CHK187-11901</strain>
    </source>
</reference>